<gene>
    <name evidence="7" type="ORF">BDV95DRAFT_555630</name>
</gene>
<accession>A0A7C8M126</accession>
<feature type="domain" description="Xylulose 5-phosphate/Fructose 6-phosphate phosphoketolase C-terminal" evidence="5">
    <location>
        <begin position="598"/>
        <end position="800"/>
    </location>
</feature>
<organism evidence="7 8">
    <name type="scientific">Massariosphaeria phaeospora</name>
    <dbReference type="NCBI Taxonomy" id="100035"/>
    <lineage>
        <taxon>Eukaryota</taxon>
        <taxon>Fungi</taxon>
        <taxon>Dikarya</taxon>
        <taxon>Ascomycota</taxon>
        <taxon>Pezizomycotina</taxon>
        <taxon>Dothideomycetes</taxon>
        <taxon>Pleosporomycetidae</taxon>
        <taxon>Pleosporales</taxon>
        <taxon>Pleosporales incertae sedis</taxon>
        <taxon>Massariosphaeria</taxon>
    </lineage>
</organism>
<dbReference type="InterPro" id="IPR018969">
    <property type="entry name" value="Xul5P/Fru6P_PKetolase_C"/>
</dbReference>
<dbReference type="OrthoDB" id="2532903at2759"/>
<evidence type="ECO:0000313" key="8">
    <source>
        <dbReference type="Proteomes" id="UP000481861"/>
    </source>
</evidence>
<sequence>MPGEIIDRANPAPKPSHVPDQILSLKVEVEKKDLPKDVATALKEFRRAACYIAAAMIFLKDNVFLEKDLAFDDIKPRLLGHWGTCPGLILVYAHLNYLVQKHDVDMIYVVGPGHGAPALLAALWLEGSMARFMPQYTRDRQGLHNLISKFSAPGGPPSHINAETPGSIHEGGELGYALAVSFGAIMDKPDLVVTCVVGDGEAETGPTATAWHAYKYIDPAESGAVIPIVHVNGFKISERTIYGVMDDKELAALFTGYGYRPRFVEDLDNIDVDLASSLEWALAEIRKIQRAARSGNPIMKPQWPVIIMRTPKGWTGPKKVDGEFIEGSYHSHQVPLAKAKSDEQQLQDLQKWLKSYGPQDLFKEDGSPIQDILDVIPRDEKKMGQLKETYDPYVGIDVPDWMALGVDKGTEASSMQRCGTLMDQAFQANSKSLRMFSPDELESNKLNAVFDHTGRNFQWDEFANARGGRVIEILSEHCCQGFMQGYTITGRVGLFPSYESFLGIIGTMMVQYAKFGKMGRETSWRGPVGSLNYIETSTWTRQEHNGFSHQNPSFISLVLNLKPTAARVYFPPDANCFLSTLAHCLRSKGYVNLMVGSKQPTPVYLSPKEAEAHCRAGASVWEFASTDSGLNPDVVLVGIGAELTFEVLKAAELLRAMAPDLRVRVVNVTDLLVLESEGQHPHGLTTQDFDALFPADRAVHFNYHGYATELKGLLFARPNTARMTVEGYREEGSTTTPFDMMLLNHVSRYHVMEYALRGGAQVNEKVRVRLVPLLADLKHRVRKTREFIFGEGRDPGDTYDFGMVRGGGGVLYEG</sequence>
<dbReference type="Gene3D" id="3.40.50.970">
    <property type="match status" value="2"/>
</dbReference>
<dbReference type="Pfam" id="PF09364">
    <property type="entry name" value="XFP_N"/>
    <property type="match status" value="1"/>
</dbReference>
<dbReference type="PANTHER" id="PTHR31273">
    <property type="entry name" value="PHOSPHOKETOLASE-RELATED"/>
    <property type="match status" value="1"/>
</dbReference>
<dbReference type="PIRSF" id="PIRSF017245">
    <property type="entry name" value="Phosphoketolase"/>
    <property type="match status" value="1"/>
</dbReference>
<dbReference type="Proteomes" id="UP000481861">
    <property type="component" value="Unassembled WGS sequence"/>
</dbReference>
<dbReference type="InterPro" id="IPR019790">
    <property type="entry name" value="Xul5P/Fru6P_PKetolase_CS"/>
</dbReference>
<dbReference type="PANTHER" id="PTHR31273:SF1">
    <property type="entry name" value="PHOSPHOKETOLASE-RELATED"/>
    <property type="match status" value="1"/>
</dbReference>
<comment type="similarity">
    <text evidence="2">Belongs to the XFP family.</text>
</comment>
<comment type="caution">
    <text evidence="7">The sequence shown here is derived from an EMBL/GenBank/DDBJ whole genome shotgun (WGS) entry which is preliminary data.</text>
</comment>
<dbReference type="GO" id="GO:0005975">
    <property type="term" value="P:carbohydrate metabolic process"/>
    <property type="evidence" value="ECO:0007669"/>
    <property type="project" value="InterPro"/>
</dbReference>
<dbReference type="InterPro" id="IPR005593">
    <property type="entry name" value="Xul5P/Fru6P_PKetolase"/>
</dbReference>
<dbReference type="Pfam" id="PF09363">
    <property type="entry name" value="XFP_C"/>
    <property type="match status" value="1"/>
</dbReference>
<dbReference type="InterPro" id="IPR018970">
    <property type="entry name" value="Xul5P/Fru6P_PKetolase_N"/>
</dbReference>
<dbReference type="AlphaFoldDB" id="A0A7C8M126"/>
<protein>
    <submittedName>
        <fullName evidence="7">D-xylulose 5-phosphate/D-fructose 6-phosphate phosphoketolase</fullName>
    </submittedName>
</protein>
<evidence type="ECO:0000256" key="4">
    <source>
        <dbReference type="ARBA" id="ARBA00023239"/>
    </source>
</evidence>
<keyword evidence="4" id="KW-0456">Lyase</keyword>
<comment type="cofactor">
    <cofactor evidence="1">
        <name>thiamine diphosphate</name>
        <dbReference type="ChEBI" id="CHEBI:58937"/>
    </cofactor>
</comment>
<feature type="domain" description="Xylulose 5-phosphate/Fructose 6-phosphate phosphoketolase N-terminal" evidence="6">
    <location>
        <begin position="41"/>
        <end position="392"/>
    </location>
</feature>
<evidence type="ECO:0000256" key="2">
    <source>
        <dbReference type="ARBA" id="ARBA00005623"/>
    </source>
</evidence>
<dbReference type="Pfam" id="PF03894">
    <property type="entry name" value="XFP"/>
    <property type="match status" value="1"/>
</dbReference>
<dbReference type="PROSITE" id="PS60002">
    <property type="entry name" value="PHOSPHOKETOLASE_1"/>
    <property type="match status" value="1"/>
</dbReference>
<dbReference type="SUPFAM" id="SSF52922">
    <property type="entry name" value="TK C-terminal domain-like"/>
    <property type="match status" value="1"/>
</dbReference>
<evidence type="ECO:0000256" key="1">
    <source>
        <dbReference type="ARBA" id="ARBA00001964"/>
    </source>
</evidence>
<evidence type="ECO:0000259" key="5">
    <source>
        <dbReference type="Pfam" id="PF09363"/>
    </source>
</evidence>
<dbReference type="InterPro" id="IPR029061">
    <property type="entry name" value="THDP-binding"/>
</dbReference>
<proteinExistence type="inferred from homology"/>
<evidence type="ECO:0000259" key="6">
    <source>
        <dbReference type="Pfam" id="PF09364"/>
    </source>
</evidence>
<dbReference type="GO" id="GO:0016832">
    <property type="term" value="F:aldehyde-lyase activity"/>
    <property type="evidence" value="ECO:0007669"/>
    <property type="project" value="InterPro"/>
</dbReference>
<keyword evidence="3" id="KW-0786">Thiamine pyrophosphate</keyword>
<dbReference type="SUPFAM" id="SSF52518">
    <property type="entry name" value="Thiamin diphosphate-binding fold (THDP-binding)"/>
    <property type="match status" value="2"/>
</dbReference>
<dbReference type="PROSITE" id="PS60003">
    <property type="entry name" value="PHOSPHOKETOLASE_2"/>
    <property type="match status" value="1"/>
</dbReference>
<dbReference type="Gene3D" id="3.40.50.920">
    <property type="match status" value="1"/>
</dbReference>
<name>A0A7C8M126_9PLEO</name>
<dbReference type="InterPro" id="IPR009014">
    <property type="entry name" value="Transketo_C/PFOR_II"/>
</dbReference>
<evidence type="ECO:0000313" key="7">
    <source>
        <dbReference type="EMBL" id="KAF2864778.1"/>
    </source>
</evidence>
<dbReference type="InterPro" id="IPR019789">
    <property type="entry name" value="Xul5P/Fru6P_PKetolase_ThDP_BS"/>
</dbReference>
<keyword evidence="8" id="KW-1185">Reference proteome</keyword>
<evidence type="ECO:0000256" key="3">
    <source>
        <dbReference type="ARBA" id="ARBA00023052"/>
    </source>
</evidence>
<dbReference type="EMBL" id="JAADJZ010000040">
    <property type="protein sequence ID" value="KAF2864778.1"/>
    <property type="molecule type" value="Genomic_DNA"/>
</dbReference>
<reference evidence="7 8" key="1">
    <citation type="submission" date="2020-01" db="EMBL/GenBank/DDBJ databases">
        <authorList>
            <consortium name="DOE Joint Genome Institute"/>
            <person name="Haridas S."/>
            <person name="Albert R."/>
            <person name="Binder M."/>
            <person name="Bloem J."/>
            <person name="Labutti K."/>
            <person name="Salamov A."/>
            <person name="Andreopoulos B."/>
            <person name="Baker S.E."/>
            <person name="Barry K."/>
            <person name="Bills G."/>
            <person name="Bluhm B.H."/>
            <person name="Cannon C."/>
            <person name="Castanera R."/>
            <person name="Culley D.E."/>
            <person name="Daum C."/>
            <person name="Ezra D."/>
            <person name="Gonzalez J.B."/>
            <person name="Henrissat B."/>
            <person name="Kuo A."/>
            <person name="Liang C."/>
            <person name="Lipzen A."/>
            <person name="Lutzoni F."/>
            <person name="Magnuson J."/>
            <person name="Mondo S."/>
            <person name="Nolan M."/>
            <person name="Ohm R."/>
            <person name="Pangilinan J."/>
            <person name="Park H.-J.H."/>
            <person name="Ramirez L."/>
            <person name="Alfaro M."/>
            <person name="Sun H."/>
            <person name="Tritt A."/>
            <person name="Yoshinaga Y."/>
            <person name="Zwiers L.-H.L."/>
            <person name="Turgeon B.G."/>
            <person name="Goodwin S.B."/>
            <person name="Spatafora J.W."/>
            <person name="Crous P.W."/>
            <person name="Grigoriev I.V."/>
        </authorList>
    </citation>
    <scope>NUCLEOTIDE SEQUENCE [LARGE SCALE GENOMIC DNA]</scope>
    <source>
        <strain evidence="7 8">CBS 611.86</strain>
    </source>
</reference>